<proteinExistence type="predicted"/>
<comment type="caution">
    <text evidence="2">The sequence shown here is derived from an EMBL/GenBank/DDBJ whole genome shotgun (WGS) entry which is preliminary data.</text>
</comment>
<name>A0AAV9W532_9PEZI</name>
<evidence type="ECO:0000313" key="2">
    <source>
        <dbReference type="EMBL" id="KAK6502072.1"/>
    </source>
</evidence>
<accession>A0AAV9W532</accession>
<feature type="compositionally biased region" description="Polar residues" evidence="1">
    <location>
        <begin position="1"/>
        <end position="22"/>
    </location>
</feature>
<evidence type="ECO:0000256" key="1">
    <source>
        <dbReference type="SAM" id="MobiDB-lite"/>
    </source>
</evidence>
<keyword evidence="3" id="KW-1185">Reference proteome</keyword>
<dbReference type="Proteomes" id="UP001370758">
    <property type="component" value="Unassembled WGS sequence"/>
</dbReference>
<sequence length="404" mass="45486">MDNSAATTPTCEAASMTPSVSEDGTAPEMTEELDKDLGRLLPGPTLRGSQLGLDGKLKGELIYITTSQEFDMVLCNHDSKGKARHFFVSSEVLRLSSPRIDRELVLHAGKWRFQPGKVGEIRKVYICGCPEHSRAVHLCDYSDTDTLRRLFQILHGRSDTSLLHLDFHSVARIAVACERYECYQAFLPWKHIWVEKYWKNMLEPGYEDWIRIGEIFEVWETDELMGVLANECAYNYSHRNGVCGTHVLTRGGKEVPTNLWSQLSILDFIERRKNKIGRLIRVLKELMEALDPGNDICSLSLCVSLAYGSLIRSIKQEGLWAFVELGEPWVSSATELKEKLGRVKLHTYRDCEGTHNCPITLLKEKYEAYMKWGYASGTIVNWKSGGAPSVVVSSVALQSNGGCC</sequence>
<organism evidence="2 3">
    <name type="scientific">Arthrobotrys musiformis</name>
    <dbReference type="NCBI Taxonomy" id="47236"/>
    <lineage>
        <taxon>Eukaryota</taxon>
        <taxon>Fungi</taxon>
        <taxon>Dikarya</taxon>
        <taxon>Ascomycota</taxon>
        <taxon>Pezizomycotina</taxon>
        <taxon>Orbiliomycetes</taxon>
        <taxon>Orbiliales</taxon>
        <taxon>Orbiliaceae</taxon>
        <taxon>Arthrobotrys</taxon>
    </lineage>
</organism>
<gene>
    <name evidence="2" type="ORF">TWF481_009883</name>
</gene>
<dbReference type="EMBL" id="JAVHJL010000006">
    <property type="protein sequence ID" value="KAK6502072.1"/>
    <property type="molecule type" value="Genomic_DNA"/>
</dbReference>
<dbReference type="AlphaFoldDB" id="A0AAV9W532"/>
<reference evidence="2 3" key="1">
    <citation type="submission" date="2023-08" db="EMBL/GenBank/DDBJ databases">
        <authorList>
            <person name="Palmer J.M."/>
        </authorList>
    </citation>
    <scope>NUCLEOTIDE SEQUENCE [LARGE SCALE GENOMIC DNA]</scope>
    <source>
        <strain evidence="2 3">TWF481</strain>
    </source>
</reference>
<evidence type="ECO:0000313" key="3">
    <source>
        <dbReference type="Proteomes" id="UP001370758"/>
    </source>
</evidence>
<feature type="region of interest" description="Disordered" evidence="1">
    <location>
        <begin position="1"/>
        <end position="28"/>
    </location>
</feature>
<protein>
    <submittedName>
        <fullName evidence="2">Uncharacterized protein</fullName>
    </submittedName>
</protein>